<accession>Q6JPC0</accession>
<dbReference type="Gene3D" id="3.30.160.20">
    <property type="match status" value="1"/>
</dbReference>
<dbReference type="KEGG" id="vg:2943352"/>
<organism evidence="1 2">
    <name type="scientific">Neodiprion lecontei nucleopolyhedrovirus (strain Canada)</name>
    <name type="common">NeleNPV</name>
    <dbReference type="NCBI Taxonomy" id="654906"/>
    <lineage>
        <taxon>Viruses</taxon>
        <taxon>Viruses incertae sedis</taxon>
        <taxon>Naldaviricetes</taxon>
        <taxon>Lefavirales</taxon>
        <taxon>Baculoviridae</taxon>
        <taxon>Gammabaculovirus</taxon>
        <taxon>Gammabaculovirus nelecontei</taxon>
    </lineage>
</organism>
<dbReference type="RefSeq" id="YP_025248.1">
    <property type="nucleotide sequence ID" value="NC_005906.1"/>
</dbReference>
<sequence length="178" mass="20547">MSEIYTDPVSVFYQYVSRNAEMSLNINIKQITLSDIGEDLLPGVLADLYEDDFDMRQLQRSDSVFQCTLKYRNVETIGFSKKKRKARDNACFDMAIYLKILKPSDALPACVFQILKEYIKQQCKPQITWSRDSNLSYRCDMIYDSKHVFAEGKSKKNAKEAVCISMLNLIVNGDNYCN</sequence>
<proteinExistence type="predicted"/>
<protein>
    <submittedName>
        <fullName evidence="1">Uncharacterized protein</fullName>
    </submittedName>
</protein>
<keyword evidence="2" id="KW-1185">Reference proteome</keyword>
<organismHost>
    <name type="scientific">Neodiprion lecontei</name>
    <name type="common">Redheaded pine sawfly</name>
    <dbReference type="NCBI Taxonomy" id="441921"/>
</organismHost>
<dbReference type="EMBL" id="AY349019">
    <property type="protein sequence ID" value="AAQ99104.1"/>
    <property type="molecule type" value="Genomic_DNA"/>
</dbReference>
<dbReference type="CDD" id="cd00048">
    <property type="entry name" value="DSRM_SF"/>
    <property type="match status" value="1"/>
</dbReference>
<reference evidence="1 2" key="1">
    <citation type="journal article" date="2004" name="J. Virol.">
        <title>Sequence and organization of the Neodiprion lecontei nucleopolyhedrovirus genome.</title>
        <authorList>
            <person name="Lauzon H.A.M."/>
            <person name="Lucarotti C.J."/>
            <person name="Krell P.J."/>
            <person name="Feng Q."/>
            <person name="Retnakaran A."/>
            <person name="Arif B.M."/>
        </authorList>
    </citation>
    <scope>NUCLEOTIDE SEQUENCE [LARGE SCALE GENOMIC DNA]</scope>
    <source>
        <strain evidence="2">Canada</strain>
    </source>
</reference>
<dbReference type="GeneID" id="2943352"/>
<evidence type="ECO:0000313" key="2">
    <source>
        <dbReference type="Proteomes" id="UP000008776"/>
    </source>
</evidence>
<evidence type="ECO:0000313" key="1">
    <source>
        <dbReference type="EMBL" id="AAQ99104.1"/>
    </source>
</evidence>
<name>Q6JPC0_NPVNC</name>
<dbReference type="Proteomes" id="UP000008776">
    <property type="component" value="Segment"/>
</dbReference>